<evidence type="ECO:0000256" key="3">
    <source>
        <dbReference type="ARBA" id="ARBA00023082"/>
    </source>
</evidence>
<keyword evidence="4" id="KW-0238">DNA-binding</keyword>
<dbReference type="NCBIfam" id="TIGR02937">
    <property type="entry name" value="sigma70-ECF"/>
    <property type="match status" value="1"/>
</dbReference>
<dbReference type="Pfam" id="PF04545">
    <property type="entry name" value="Sigma70_r4"/>
    <property type="match status" value="1"/>
</dbReference>
<dbReference type="SUPFAM" id="SSF88946">
    <property type="entry name" value="Sigma2 domain of RNA polymerase sigma factors"/>
    <property type="match status" value="1"/>
</dbReference>
<sequence length="216" mass="24907">MKSGKAGEMMTGQQITVELPGDTERAAGLLHELKQGSMEAFDLFYEKYASLVYHIALKMTKEQMEAEDICHDVFLEVFRKIDEFDPSRGSVESWLAVKTRSRTLDWLRKKRRMVCEQLETSRIGQPDGTADPIGESVLRHMEKEQLRAALERIPSSQRTALYGKYFESKTQKELSEKLNYPLGTVKSLIRYGINNLRKQFNQLGWLEPTVGFKEHD</sequence>
<evidence type="ECO:0000256" key="1">
    <source>
        <dbReference type="ARBA" id="ARBA00010641"/>
    </source>
</evidence>
<dbReference type="Gene3D" id="1.10.10.10">
    <property type="entry name" value="Winged helix-like DNA-binding domain superfamily/Winged helix DNA-binding domain"/>
    <property type="match status" value="1"/>
</dbReference>
<evidence type="ECO:0000313" key="8">
    <source>
        <dbReference type="EMBL" id="MEB3101011.1"/>
    </source>
</evidence>
<evidence type="ECO:0000256" key="4">
    <source>
        <dbReference type="ARBA" id="ARBA00023125"/>
    </source>
</evidence>
<dbReference type="InterPro" id="IPR007630">
    <property type="entry name" value="RNA_pol_sigma70_r4"/>
</dbReference>
<evidence type="ECO:0000313" key="9">
    <source>
        <dbReference type="Proteomes" id="UP001310386"/>
    </source>
</evidence>
<name>A0ABU5ZH66_9BACL</name>
<dbReference type="Gene3D" id="1.10.1740.10">
    <property type="match status" value="1"/>
</dbReference>
<dbReference type="SUPFAM" id="SSF88659">
    <property type="entry name" value="Sigma3 and sigma4 domains of RNA polymerase sigma factors"/>
    <property type="match status" value="1"/>
</dbReference>
<evidence type="ECO:0000259" key="6">
    <source>
        <dbReference type="Pfam" id="PF04542"/>
    </source>
</evidence>
<comment type="caution">
    <text evidence="8">The sequence shown here is derived from an EMBL/GenBank/DDBJ whole genome shotgun (WGS) entry which is preliminary data.</text>
</comment>
<feature type="domain" description="RNA polymerase sigma-70 region 2" evidence="6">
    <location>
        <begin position="44"/>
        <end position="112"/>
    </location>
</feature>
<evidence type="ECO:0000259" key="7">
    <source>
        <dbReference type="Pfam" id="PF04545"/>
    </source>
</evidence>
<keyword evidence="3" id="KW-0731">Sigma factor</keyword>
<dbReference type="InterPro" id="IPR036388">
    <property type="entry name" value="WH-like_DNA-bd_sf"/>
</dbReference>
<keyword evidence="9" id="KW-1185">Reference proteome</keyword>
<dbReference type="PANTHER" id="PTHR43133:SF62">
    <property type="entry name" value="RNA POLYMERASE SIGMA FACTOR SIGZ"/>
    <property type="match status" value="1"/>
</dbReference>
<keyword evidence="2" id="KW-0805">Transcription regulation</keyword>
<accession>A0ABU5ZH66</accession>
<gene>
    <name evidence="8" type="ORF">VF724_04975</name>
</gene>
<dbReference type="InterPro" id="IPR039425">
    <property type="entry name" value="RNA_pol_sigma-70-like"/>
</dbReference>
<dbReference type="InterPro" id="IPR014284">
    <property type="entry name" value="RNA_pol_sigma-70_dom"/>
</dbReference>
<dbReference type="CDD" id="cd06171">
    <property type="entry name" value="Sigma70_r4"/>
    <property type="match status" value="1"/>
</dbReference>
<dbReference type="InterPro" id="IPR013324">
    <property type="entry name" value="RNA_pol_sigma_r3/r4-like"/>
</dbReference>
<dbReference type="InterPro" id="IPR013325">
    <property type="entry name" value="RNA_pol_sigma_r2"/>
</dbReference>
<protein>
    <submittedName>
        <fullName evidence="8">Sigma-70 family RNA polymerase sigma factor</fullName>
    </submittedName>
</protein>
<dbReference type="Proteomes" id="UP001310386">
    <property type="component" value="Unassembled WGS sequence"/>
</dbReference>
<feature type="domain" description="RNA polymerase sigma-70 region 4" evidence="7">
    <location>
        <begin position="149"/>
        <end position="198"/>
    </location>
</feature>
<keyword evidence="5" id="KW-0804">Transcription</keyword>
<dbReference type="InterPro" id="IPR007627">
    <property type="entry name" value="RNA_pol_sigma70_r2"/>
</dbReference>
<reference evidence="8" key="1">
    <citation type="submission" date="2023-12" db="EMBL/GenBank/DDBJ databases">
        <title>Fervidustalea candida gen. nov., sp. nov., a novel member of the family Paenibacillaceae isolated from a geothermal area.</title>
        <authorList>
            <person name="Li W.-J."/>
            <person name="Jiao J.-Y."/>
            <person name="Chen Y."/>
        </authorList>
    </citation>
    <scope>NUCLEOTIDE SEQUENCE</scope>
    <source>
        <strain evidence="8">SYSU GA230002</strain>
    </source>
</reference>
<evidence type="ECO:0000256" key="5">
    <source>
        <dbReference type="ARBA" id="ARBA00023163"/>
    </source>
</evidence>
<comment type="similarity">
    <text evidence="1">Belongs to the sigma-70 factor family. ECF subfamily.</text>
</comment>
<dbReference type="PANTHER" id="PTHR43133">
    <property type="entry name" value="RNA POLYMERASE ECF-TYPE SIGMA FACTO"/>
    <property type="match status" value="1"/>
</dbReference>
<organism evidence="8 9">
    <name type="scientific">Ferviditalea candida</name>
    <dbReference type="NCBI Taxonomy" id="3108399"/>
    <lineage>
        <taxon>Bacteria</taxon>
        <taxon>Bacillati</taxon>
        <taxon>Bacillota</taxon>
        <taxon>Bacilli</taxon>
        <taxon>Bacillales</taxon>
        <taxon>Paenibacillaceae</taxon>
        <taxon>Ferviditalea</taxon>
    </lineage>
</organism>
<proteinExistence type="inferred from homology"/>
<dbReference type="EMBL" id="JAYJLD010000005">
    <property type="protein sequence ID" value="MEB3101011.1"/>
    <property type="molecule type" value="Genomic_DNA"/>
</dbReference>
<evidence type="ECO:0000256" key="2">
    <source>
        <dbReference type="ARBA" id="ARBA00023015"/>
    </source>
</evidence>
<dbReference type="Pfam" id="PF04542">
    <property type="entry name" value="Sigma70_r2"/>
    <property type="match status" value="1"/>
</dbReference>